<feature type="transmembrane region" description="Helical" evidence="1">
    <location>
        <begin position="90"/>
        <end position="111"/>
    </location>
</feature>
<dbReference type="Proteomes" id="UP000014660">
    <property type="component" value="Chromosome"/>
</dbReference>
<evidence type="ECO:0000256" key="1">
    <source>
        <dbReference type="SAM" id="Phobius"/>
    </source>
</evidence>
<keyword evidence="1" id="KW-0812">Transmembrane</keyword>
<feature type="transmembrane region" description="Helical" evidence="1">
    <location>
        <begin position="12"/>
        <end position="31"/>
    </location>
</feature>
<keyword evidence="1" id="KW-1133">Transmembrane helix</keyword>
<reference evidence="2 3" key="1">
    <citation type="journal article" date="2007" name="Proc. Natl. Acad. Sci. U.S.A.">
        <title>Genome dynamics in a natural archaeal population.</title>
        <authorList>
            <person name="Allen E.E."/>
            <person name="Tyson G.W."/>
            <person name="Whitaker R.J."/>
            <person name="Detter J.C."/>
            <person name="Richardson P.M."/>
            <person name="Banfield J.F."/>
        </authorList>
    </citation>
    <scope>NUCLEOTIDE SEQUENCE [LARGE SCALE GENOMIC DNA]</scope>
    <source>
        <strain evidence="3">fer1</strain>
    </source>
</reference>
<evidence type="ECO:0000313" key="3">
    <source>
        <dbReference type="Proteomes" id="UP000014660"/>
    </source>
</evidence>
<dbReference type="AlphaFoldDB" id="S0ARQ5"/>
<dbReference type="KEGG" id="fac:FACI_IFERC01G1686"/>
<evidence type="ECO:0000313" key="2">
    <source>
        <dbReference type="EMBL" id="AGO61666.1"/>
    </source>
</evidence>
<gene>
    <name evidence="2" type="ORF">FACI_IFERC00001G1686</name>
</gene>
<accession>S0ARQ5</accession>
<organism evidence="2 3">
    <name type="scientific">Ferroplasma acidarmanus Fer1</name>
    <dbReference type="NCBI Taxonomy" id="333146"/>
    <lineage>
        <taxon>Archaea</taxon>
        <taxon>Methanobacteriati</taxon>
        <taxon>Thermoplasmatota</taxon>
        <taxon>Thermoplasmata</taxon>
        <taxon>Thermoplasmatales</taxon>
        <taxon>Ferroplasmaceae</taxon>
        <taxon>Ferroplasma</taxon>
    </lineage>
</organism>
<sequence>MSLSDKPKLKFSLIPIIILIAMIFIPLPFHFFFRFNYIYYMPVLFFIAGFFVIFVGAWYDFGAKKYVTSLFQSRQHIEDSDFNDIYKQQLIMTLIFIGIGILYMIVGYVIFVI</sequence>
<keyword evidence="1" id="KW-0472">Membrane</keyword>
<feature type="transmembrane region" description="Helical" evidence="1">
    <location>
        <begin position="37"/>
        <end position="59"/>
    </location>
</feature>
<proteinExistence type="predicted"/>
<protein>
    <submittedName>
        <fullName evidence="2">Uncharacterized protein</fullName>
    </submittedName>
</protein>
<name>S0ARQ5_FERAC</name>
<dbReference type="EMBL" id="CP004145">
    <property type="protein sequence ID" value="AGO61666.1"/>
    <property type="molecule type" value="Genomic_DNA"/>
</dbReference>
<dbReference type="HOGENOM" id="CLU_2127919_0_0_2"/>
<keyword evidence="3" id="KW-1185">Reference proteome</keyword>